<evidence type="ECO:0000313" key="3">
    <source>
        <dbReference type="Proteomes" id="UP001311232"/>
    </source>
</evidence>
<protein>
    <submittedName>
        <fullName evidence="2">Uncharacterized protein</fullName>
    </submittedName>
</protein>
<evidence type="ECO:0000313" key="2">
    <source>
        <dbReference type="EMBL" id="KAK5617489.1"/>
    </source>
</evidence>
<sequence length="139" mass="15170">MQSSVQLQLFPELCLEKGWIPVSGSMEGGVHTAGHEASMLSGSAVTEVPGNANRSGSKHSLEQLRGDNKSEITPGLFRAALKAKIIATFGSSTVSKSLREKDGSKTEPWHHNLSVWDRLSSKSFSLQIVVVHHHSYYQK</sequence>
<proteinExistence type="predicted"/>
<organism evidence="2 3">
    <name type="scientific">Crenichthys baileyi</name>
    <name type="common">White River springfish</name>
    <dbReference type="NCBI Taxonomy" id="28760"/>
    <lineage>
        <taxon>Eukaryota</taxon>
        <taxon>Metazoa</taxon>
        <taxon>Chordata</taxon>
        <taxon>Craniata</taxon>
        <taxon>Vertebrata</taxon>
        <taxon>Euteleostomi</taxon>
        <taxon>Actinopterygii</taxon>
        <taxon>Neopterygii</taxon>
        <taxon>Teleostei</taxon>
        <taxon>Neoteleostei</taxon>
        <taxon>Acanthomorphata</taxon>
        <taxon>Ovalentaria</taxon>
        <taxon>Atherinomorphae</taxon>
        <taxon>Cyprinodontiformes</taxon>
        <taxon>Goodeidae</taxon>
        <taxon>Crenichthys</taxon>
    </lineage>
</organism>
<dbReference type="EMBL" id="JAHHUM010000712">
    <property type="protein sequence ID" value="KAK5617489.1"/>
    <property type="molecule type" value="Genomic_DNA"/>
</dbReference>
<dbReference type="Proteomes" id="UP001311232">
    <property type="component" value="Unassembled WGS sequence"/>
</dbReference>
<reference evidence="2 3" key="1">
    <citation type="submission" date="2021-06" db="EMBL/GenBank/DDBJ databases">
        <authorList>
            <person name="Palmer J.M."/>
        </authorList>
    </citation>
    <scope>NUCLEOTIDE SEQUENCE [LARGE SCALE GENOMIC DNA]</scope>
    <source>
        <strain evidence="2 3">MEX-2019</strain>
        <tissue evidence="2">Muscle</tissue>
    </source>
</reference>
<keyword evidence="3" id="KW-1185">Reference proteome</keyword>
<evidence type="ECO:0000256" key="1">
    <source>
        <dbReference type="SAM" id="MobiDB-lite"/>
    </source>
</evidence>
<comment type="caution">
    <text evidence="2">The sequence shown here is derived from an EMBL/GenBank/DDBJ whole genome shotgun (WGS) entry which is preliminary data.</text>
</comment>
<dbReference type="AlphaFoldDB" id="A0AAV9S816"/>
<gene>
    <name evidence="2" type="ORF">CRENBAI_005292</name>
</gene>
<accession>A0AAV9S816</accession>
<name>A0AAV9S816_9TELE</name>
<feature type="region of interest" description="Disordered" evidence="1">
    <location>
        <begin position="37"/>
        <end position="65"/>
    </location>
</feature>